<protein>
    <submittedName>
        <fullName evidence="3">Gfo/Idh/MocA family oxidoreductase</fullName>
    </submittedName>
</protein>
<evidence type="ECO:0000313" key="4">
    <source>
        <dbReference type="Proteomes" id="UP001501175"/>
    </source>
</evidence>
<reference evidence="4" key="1">
    <citation type="journal article" date="2019" name="Int. J. Syst. Evol. Microbiol.">
        <title>The Global Catalogue of Microorganisms (GCM) 10K type strain sequencing project: providing services to taxonomists for standard genome sequencing and annotation.</title>
        <authorList>
            <consortium name="The Broad Institute Genomics Platform"/>
            <consortium name="The Broad Institute Genome Sequencing Center for Infectious Disease"/>
            <person name="Wu L."/>
            <person name="Ma J."/>
        </authorList>
    </citation>
    <scope>NUCLEOTIDE SEQUENCE [LARGE SCALE GENOMIC DNA]</scope>
    <source>
        <strain evidence="4">JCM 17927</strain>
    </source>
</reference>
<dbReference type="PANTHER" id="PTHR43377:SF1">
    <property type="entry name" value="BILIVERDIN REDUCTASE A"/>
    <property type="match status" value="1"/>
</dbReference>
<dbReference type="Pfam" id="PF22725">
    <property type="entry name" value="GFO_IDH_MocA_C3"/>
    <property type="match status" value="1"/>
</dbReference>
<accession>A0ABP8NDY0</accession>
<evidence type="ECO:0000259" key="1">
    <source>
        <dbReference type="Pfam" id="PF01408"/>
    </source>
</evidence>
<proteinExistence type="predicted"/>
<gene>
    <name evidence="3" type="ORF">GCM10023189_46500</name>
</gene>
<dbReference type="RefSeq" id="WP_345247539.1">
    <property type="nucleotide sequence ID" value="NZ_BAABHD010000079.1"/>
</dbReference>
<dbReference type="PANTHER" id="PTHR43377">
    <property type="entry name" value="BILIVERDIN REDUCTASE A"/>
    <property type="match status" value="1"/>
</dbReference>
<keyword evidence="4" id="KW-1185">Reference proteome</keyword>
<dbReference type="InterPro" id="IPR000683">
    <property type="entry name" value="Gfo/Idh/MocA-like_OxRdtase_N"/>
</dbReference>
<dbReference type="EMBL" id="BAABHD010000079">
    <property type="protein sequence ID" value="GAA4465613.1"/>
    <property type="molecule type" value="Genomic_DNA"/>
</dbReference>
<feature type="domain" description="GFO/IDH/MocA-like oxidoreductase" evidence="2">
    <location>
        <begin position="143"/>
        <end position="237"/>
    </location>
</feature>
<organism evidence="3 4">
    <name type="scientific">Nibrella saemangeumensis</name>
    <dbReference type="NCBI Taxonomy" id="1084526"/>
    <lineage>
        <taxon>Bacteria</taxon>
        <taxon>Pseudomonadati</taxon>
        <taxon>Bacteroidota</taxon>
        <taxon>Cytophagia</taxon>
        <taxon>Cytophagales</taxon>
        <taxon>Spirosomataceae</taxon>
        <taxon>Nibrella</taxon>
    </lineage>
</organism>
<comment type="caution">
    <text evidence="3">The sequence shown here is derived from an EMBL/GenBank/DDBJ whole genome shotgun (WGS) entry which is preliminary data.</text>
</comment>
<evidence type="ECO:0000313" key="3">
    <source>
        <dbReference type="EMBL" id="GAA4465613.1"/>
    </source>
</evidence>
<dbReference type="Gene3D" id="3.40.50.720">
    <property type="entry name" value="NAD(P)-binding Rossmann-like Domain"/>
    <property type="match status" value="1"/>
</dbReference>
<sequence length="360" mass="39608">MSTLTNPVRVLVVGCGNMGSSHAKAYQLLDGFDICGIVSTGKSKEVLNEKLGGGYALFDDYATALQTTRPDAVCISTYPDTHEAFAIMALEQGCHVFIEKPLADTVEGAERVVAAAEKAGKKVVVGYILRHHPSWEKFVEIANDLGRPLVMRMNLNQQSHGGMWTVHRNLMKSLSPIVDCGVHYIDVMCQMTRSKPVQVNAIGARLTEEIPAGNYNYGQLQIRFADGSVGWYEAGWGPMMSETAFFVKDVIGPKGCVSIVAKNAGGSGKSDDVDSHTKTESLRVHHATLDQNDQFTKADTWIDMQDEPDHQELCNREQRFFLKAIQDDLDMTDHLQDAVNSLRIAFACDESVRTGQPVLL</sequence>
<dbReference type="InterPro" id="IPR051450">
    <property type="entry name" value="Gfo/Idh/MocA_Oxidoreductases"/>
</dbReference>
<evidence type="ECO:0000259" key="2">
    <source>
        <dbReference type="Pfam" id="PF22725"/>
    </source>
</evidence>
<name>A0ABP8NDY0_9BACT</name>
<dbReference type="SUPFAM" id="SSF51735">
    <property type="entry name" value="NAD(P)-binding Rossmann-fold domains"/>
    <property type="match status" value="1"/>
</dbReference>
<dbReference type="Gene3D" id="3.30.360.10">
    <property type="entry name" value="Dihydrodipicolinate Reductase, domain 2"/>
    <property type="match status" value="1"/>
</dbReference>
<dbReference type="InterPro" id="IPR055170">
    <property type="entry name" value="GFO_IDH_MocA-like_dom"/>
</dbReference>
<feature type="domain" description="Gfo/Idh/MocA-like oxidoreductase N-terminal" evidence="1">
    <location>
        <begin position="8"/>
        <end position="127"/>
    </location>
</feature>
<dbReference type="Pfam" id="PF01408">
    <property type="entry name" value="GFO_IDH_MocA"/>
    <property type="match status" value="1"/>
</dbReference>
<dbReference type="InterPro" id="IPR036291">
    <property type="entry name" value="NAD(P)-bd_dom_sf"/>
</dbReference>
<dbReference type="Proteomes" id="UP001501175">
    <property type="component" value="Unassembled WGS sequence"/>
</dbReference>
<dbReference type="SUPFAM" id="SSF55347">
    <property type="entry name" value="Glyceraldehyde-3-phosphate dehydrogenase-like, C-terminal domain"/>
    <property type="match status" value="1"/>
</dbReference>